<dbReference type="Pfam" id="PF13245">
    <property type="entry name" value="AAA_19"/>
    <property type="match status" value="1"/>
</dbReference>
<dbReference type="EMBL" id="LT906465">
    <property type="protein sequence ID" value="SNV31980.1"/>
    <property type="molecule type" value="Genomic_DNA"/>
</dbReference>
<dbReference type="GO" id="GO:0000725">
    <property type="term" value="P:recombinational repair"/>
    <property type="evidence" value="ECO:0007669"/>
    <property type="project" value="TreeGrafter"/>
</dbReference>
<evidence type="ECO:0000259" key="2">
    <source>
        <dbReference type="Pfam" id="PF08378"/>
    </source>
</evidence>
<dbReference type="SUPFAM" id="SSF52540">
    <property type="entry name" value="P-loop containing nucleoside triphosphate hydrolases"/>
    <property type="match status" value="1"/>
</dbReference>
<dbReference type="GO" id="GO:0003677">
    <property type="term" value="F:DNA binding"/>
    <property type="evidence" value="ECO:0007669"/>
    <property type="project" value="InterPro"/>
</dbReference>
<evidence type="ECO:0000259" key="3">
    <source>
        <dbReference type="Pfam" id="PF13538"/>
    </source>
</evidence>
<reference evidence="4 5" key="1">
    <citation type="submission" date="2017-06" db="EMBL/GenBank/DDBJ databases">
        <authorList>
            <consortium name="Pathogen Informatics"/>
        </authorList>
    </citation>
    <scope>NUCLEOTIDE SEQUENCE [LARGE SCALE GENOMIC DNA]</scope>
    <source>
        <strain evidence="4 5">NCTC13490</strain>
    </source>
</reference>
<dbReference type="GO" id="GO:0043138">
    <property type="term" value="F:3'-5' DNA helicase activity"/>
    <property type="evidence" value="ECO:0007669"/>
    <property type="project" value="TreeGrafter"/>
</dbReference>
<keyword evidence="4" id="KW-0547">Nucleotide-binding</keyword>
<evidence type="ECO:0000313" key="5">
    <source>
        <dbReference type="Proteomes" id="UP000215196"/>
    </source>
</evidence>
<evidence type="ECO:0000313" key="4">
    <source>
        <dbReference type="EMBL" id="SNV31980.1"/>
    </source>
</evidence>
<evidence type="ECO:0000256" key="1">
    <source>
        <dbReference type="ARBA" id="ARBA00034923"/>
    </source>
</evidence>
<dbReference type="InterPro" id="IPR011528">
    <property type="entry name" value="NERD"/>
</dbReference>
<proteinExistence type="predicted"/>
<dbReference type="Gene3D" id="3.40.50.300">
    <property type="entry name" value="P-loop containing nucleotide triphosphate hydrolases"/>
    <property type="match status" value="2"/>
</dbReference>
<gene>
    <name evidence="4" type="ORF">SAMEA4412677_00086</name>
</gene>
<dbReference type="AlphaFoldDB" id="A0A239WD18"/>
<dbReference type="KEGG" id="ctak:4412677_00086"/>
<dbReference type="PANTHER" id="PTHR11070">
    <property type="entry name" value="UVRD / RECB / PCRA DNA HELICASE FAMILY MEMBER"/>
    <property type="match status" value="1"/>
</dbReference>
<dbReference type="Pfam" id="PF08378">
    <property type="entry name" value="NERD"/>
    <property type="match status" value="1"/>
</dbReference>
<keyword evidence="4" id="KW-0067">ATP-binding</keyword>
<dbReference type="InterPro" id="IPR027785">
    <property type="entry name" value="UvrD-like_helicase_C"/>
</dbReference>
<keyword evidence="4" id="KW-0378">Hydrolase</keyword>
<feature type="domain" description="NERD" evidence="2">
    <location>
        <begin position="19"/>
        <end position="109"/>
    </location>
</feature>
<dbReference type="Pfam" id="PF13538">
    <property type="entry name" value="UvrD_C_2"/>
    <property type="match status" value="1"/>
</dbReference>
<dbReference type="Proteomes" id="UP000215196">
    <property type="component" value="Chromosome 1"/>
</dbReference>
<sequence>MAIFYPEIEKILQGKVKPEPGELHLLYFLRDNLDDSYDVFFNPYMNGDRPDVVVMKKGQGMLIIEVKDYVLKHYDIDHKTKNWKVKSSTGNAVIKSPITQVLKYKNNLFDLHIENLLEQKISDIRNANMISCALYFHNATQSDLEDFIVNQFSSDKNYSKFLTFNILLFGRDGLTKDNFNSALRRRHLGKGQMTSYFPDELYERIKRFLNPPLHQKTDGIVPMYNQEQQRLIYDQDRKEIRVKGVVGSGKTTVLAGRAVELHKRTNGDVLILSFNVTLKNYLKDKISEVREEFPWGAFTILNYHVFINDVLNGVGVDVAVPENFDSYSAEQIENYFEQNYYSNIALFEQYKDQFRKFDAILIDEIQDYKSTWMNIIKDYFLSANGYYMVFGDEKQNIYGNEVVNKSMSVNIIGRPSELKTSYRSRTKIKELALNFQREFLAEKYETDEHVSFKASNSDGGLFSEKDDLSGTLSYMFLPSANSIPSLYTIIHENSINKGIHPNDITVLGTQIRLLKDFDAHYRYRSGEKTNTMFETSEMLLTSGMNSEQVPIKTMRTHCIRKGLELIKLYNEYNLTRGFRELASLLICKNLADESPEFFNARYQHLCRNSKITSEIFDNYYAQNQTALSSFIAKYVKNAAPSLMKLIRDNKKIHFWMNSGTIKISTIHSFKGWEADLVYLIIENVPEHMESTFNELIYTGITRAKQNLIILNYGNESFHNKITPLIDQVNNSN</sequence>
<name>A0A239WD18_9FLAO</name>
<dbReference type="PANTHER" id="PTHR11070:SF2">
    <property type="entry name" value="ATP-DEPENDENT DNA HELICASE SRS2"/>
    <property type="match status" value="1"/>
</dbReference>
<organism evidence="4 5">
    <name type="scientific">Chryseobacterium taklimakanense</name>
    <dbReference type="NCBI Taxonomy" id="536441"/>
    <lineage>
        <taxon>Bacteria</taxon>
        <taxon>Pseudomonadati</taxon>
        <taxon>Bacteroidota</taxon>
        <taxon>Flavobacteriia</taxon>
        <taxon>Flavobacteriales</taxon>
        <taxon>Weeksellaceae</taxon>
        <taxon>Chryseobacterium group</taxon>
        <taxon>Chryseobacterium</taxon>
    </lineage>
</organism>
<accession>A0A239WD18</accession>
<dbReference type="GO" id="GO:0005524">
    <property type="term" value="F:ATP binding"/>
    <property type="evidence" value="ECO:0007669"/>
    <property type="project" value="InterPro"/>
</dbReference>
<protein>
    <recommendedName>
        <fullName evidence="1">DNA 3'-5' helicase II</fullName>
    </recommendedName>
</protein>
<dbReference type="RefSeq" id="WP_095069337.1">
    <property type="nucleotide sequence ID" value="NZ_LT906465.1"/>
</dbReference>
<keyword evidence="4" id="KW-0347">Helicase</keyword>
<dbReference type="InterPro" id="IPR000212">
    <property type="entry name" value="DNA_helicase_UvrD/REP"/>
</dbReference>
<feature type="domain" description="UvrD-like helicase C-terminal" evidence="3">
    <location>
        <begin position="663"/>
        <end position="709"/>
    </location>
</feature>
<keyword evidence="5" id="KW-1185">Reference proteome</keyword>
<dbReference type="InterPro" id="IPR027417">
    <property type="entry name" value="P-loop_NTPase"/>
</dbReference>